<keyword evidence="1" id="KW-0812">Transmembrane</keyword>
<evidence type="ECO:0000313" key="2">
    <source>
        <dbReference type="EMBL" id="AKU68770.1"/>
    </source>
</evidence>
<accession>A0A0K1NIB3</accession>
<feature type="transmembrane region" description="Helical" evidence="1">
    <location>
        <begin position="20"/>
        <end position="41"/>
    </location>
</feature>
<sequence length="66" mass="7890">MAAINIIFFIFRITDFDAKVVIFLQIIDILWFFPSLKVPILPLNINLYRLPTIILFVFFHFLKVFV</sequence>
<dbReference type="AlphaFoldDB" id="A0A0K1NIB3"/>
<evidence type="ECO:0000256" key="1">
    <source>
        <dbReference type="SAM" id="Phobius"/>
    </source>
</evidence>
<proteinExistence type="predicted"/>
<organism evidence="2 3">
    <name type="scientific">Prevotella fusca JCM 17724</name>
    <dbReference type="NCBI Taxonomy" id="1236517"/>
    <lineage>
        <taxon>Bacteria</taxon>
        <taxon>Pseudomonadati</taxon>
        <taxon>Bacteroidota</taxon>
        <taxon>Bacteroidia</taxon>
        <taxon>Bacteroidales</taxon>
        <taxon>Prevotellaceae</taxon>
        <taxon>Prevotella</taxon>
    </lineage>
</organism>
<name>A0A0K1NIB3_9BACT</name>
<dbReference type="EMBL" id="CP012074">
    <property type="protein sequence ID" value="AKU68770.1"/>
    <property type="molecule type" value="Genomic_DNA"/>
</dbReference>
<feature type="transmembrane region" description="Helical" evidence="1">
    <location>
        <begin position="47"/>
        <end position="65"/>
    </location>
</feature>
<dbReference type="Proteomes" id="UP000060345">
    <property type="component" value="Chromosome 1"/>
</dbReference>
<gene>
    <name evidence="2" type="ORF">ADJ77_02750</name>
</gene>
<keyword evidence="1" id="KW-1133">Transmembrane helix</keyword>
<evidence type="ECO:0000313" key="3">
    <source>
        <dbReference type="Proteomes" id="UP000060345"/>
    </source>
</evidence>
<reference evidence="2 3" key="1">
    <citation type="submission" date="2015-07" db="EMBL/GenBank/DDBJ databases">
        <authorList>
            <person name="Noorani M."/>
        </authorList>
    </citation>
    <scope>NUCLEOTIDE SEQUENCE [LARGE SCALE GENOMIC DNA]</scope>
    <source>
        <strain evidence="2 3">W1435</strain>
    </source>
</reference>
<protein>
    <submittedName>
        <fullName evidence="2">Uncharacterized protein</fullName>
    </submittedName>
</protein>
<dbReference type="STRING" id="1236517.ADJ77_02750"/>
<dbReference type="KEGG" id="pfus:ADJ77_02750"/>
<keyword evidence="1" id="KW-0472">Membrane</keyword>